<keyword evidence="2" id="KW-0479">Metal-binding</keyword>
<dbReference type="InterPro" id="IPR002933">
    <property type="entry name" value="Peptidase_M20"/>
</dbReference>
<proteinExistence type="predicted"/>
<organism evidence="6">
    <name type="scientific">marine metagenome</name>
    <dbReference type="NCBI Taxonomy" id="408172"/>
    <lineage>
        <taxon>unclassified sequences</taxon>
        <taxon>metagenomes</taxon>
        <taxon>ecological metagenomes</taxon>
    </lineage>
</organism>
<evidence type="ECO:0000256" key="3">
    <source>
        <dbReference type="ARBA" id="ARBA00022801"/>
    </source>
</evidence>
<dbReference type="Pfam" id="PF07687">
    <property type="entry name" value="M20_dimer"/>
    <property type="match status" value="1"/>
</dbReference>
<dbReference type="EMBL" id="UINC01013458">
    <property type="protein sequence ID" value="SVA58130.1"/>
    <property type="molecule type" value="Genomic_DNA"/>
</dbReference>
<dbReference type="GO" id="GO:0008777">
    <property type="term" value="F:acetylornithine deacetylase activity"/>
    <property type="evidence" value="ECO:0007669"/>
    <property type="project" value="TreeGrafter"/>
</dbReference>
<evidence type="ECO:0000259" key="5">
    <source>
        <dbReference type="Pfam" id="PF07687"/>
    </source>
</evidence>
<accession>A0A381X096</accession>
<dbReference type="InterPro" id="IPR036264">
    <property type="entry name" value="Bact_exopeptidase_dim_dom"/>
</dbReference>
<dbReference type="Pfam" id="PF01546">
    <property type="entry name" value="Peptidase_M20"/>
    <property type="match status" value="1"/>
</dbReference>
<keyword evidence="4" id="KW-0862">Zinc</keyword>
<dbReference type="Gene3D" id="3.30.70.360">
    <property type="match status" value="1"/>
</dbReference>
<evidence type="ECO:0000256" key="1">
    <source>
        <dbReference type="ARBA" id="ARBA00001947"/>
    </source>
</evidence>
<dbReference type="SUPFAM" id="SSF53187">
    <property type="entry name" value="Zn-dependent exopeptidases"/>
    <property type="match status" value="1"/>
</dbReference>
<dbReference type="SUPFAM" id="SSF55031">
    <property type="entry name" value="Bacterial exopeptidase dimerisation domain"/>
    <property type="match status" value="1"/>
</dbReference>
<feature type="domain" description="Peptidase M20 dimerisation" evidence="5">
    <location>
        <begin position="172"/>
        <end position="281"/>
    </location>
</feature>
<keyword evidence="3" id="KW-0378">Hydrolase</keyword>
<dbReference type="AlphaFoldDB" id="A0A381X096"/>
<evidence type="ECO:0000256" key="4">
    <source>
        <dbReference type="ARBA" id="ARBA00022833"/>
    </source>
</evidence>
<dbReference type="PANTHER" id="PTHR43808">
    <property type="entry name" value="ACETYLORNITHINE DEACETYLASE"/>
    <property type="match status" value="1"/>
</dbReference>
<evidence type="ECO:0000256" key="2">
    <source>
        <dbReference type="ARBA" id="ARBA00022723"/>
    </source>
</evidence>
<reference evidence="6" key="1">
    <citation type="submission" date="2018-05" db="EMBL/GenBank/DDBJ databases">
        <authorList>
            <person name="Lanie J.A."/>
            <person name="Ng W.-L."/>
            <person name="Kazmierczak K.M."/>
            <person name="Andrzejewski T.M."/>
            <person name="Davidsen T.M."/>
            <person name="Wayne K.J."/>
            <person name="Tettelin H."/>
            <person name="Glass J.I."/>
            <person name="Rusch D."/>
            <person name="Podicherti R."/>
            <person name="Tsui H.-C.T."/>
            <person name="Winkler M.E."/>
        </authorList>
    </citation>
    <scope>NUCLEOTIDE SEQUENCE</scope>
</reference>
<dbReference type="Gene3D" id="3.40.630.10">
    <property type="entry name" value="Zn peptidases"/>
    <property type="match status" value="1"/>
</dbReference>
<name>A0A381X096_9ZZZZ</name>
<dbReference type="InterPro" id="IPR011650">
    <property type="entry name" value="Peptidase_M20_dimer"/>
</dbReference>
<dbReference type="InterPro" id="IPR001261">
    <property type="entry name" value="ArgE/DapE_CS"/>
</dbReference>
<gene>
    <name evidence="6" type="ORF">METZ01_LOCUS110984</name>
</gene>
<evidence type="ECO:0000313" key="6">
    <source>
        <dbReference type="EMBL" id="SVA58130.1"/>
    </source>
</evidence>
<dbReference type="PANTHER" id="PTHR43808:SF31">
    <property type="entry name" value="N-ACETYL-L-CITRULLINE DEACETYLASE"/>
    <property type="match status" value="1"/>
</dbReference>
<dbReference type="PROSITE" id="PS00759">
    <property type="entry name" value="ARGE_DAPE_CPG2_2"/>
    <property type="match status" value="1"/>
</dbReference>
<comment type="cofactor">
    <cofactor evidence="1">
        <name>Zn(2+)</name>
        <dbReference type="ChEBI" id="CHEBI:29105"/>
    </cofactor>
</comment>
<sequence>MKPDVIQLTKDIVSISSVSHQSNTIVCDLLEETLKKCEFEVERLQFIDQKGEAKISLVAKKGEGKDGFGLFSHSDTVPGDEWAWDAFSPAIEDDRLIGRGSCDMKGPLAATIVAGASVNSSQLKKPLFIIITADEEISGMGARQVTEESVIFNSCRPAHGVIAEPTQLTPVYAHKGGARIVVTAYGKSAHTSTDQGISANFLIAPFLAEMVEVAKLCKTDESFMNHEFDPPTNGFNMILDDGGCKPNVTAAKTVCTLGFRPMPDDRSQDIIDMVTEKAKKYDFEVTSNQGQPFYISPETKIVQTGLKATGISKPGTVPFGTDAFSFQDSLELVILGPGNIEQAHTVGEYIEINQLFEAVKVYKKMIEMLCIQ</sequence>
<dbReference type="InterPro" id="IPR050072">
    <property type="entry name" value="Peptidase_M20A"/>
</dbReference>
<protein>
    <recommendedName>
        <fullName evidence="5">Peptidase M20 dimerisation domain-containing protein</fullName>
    </recommendedName>
</protein>
<dbReference type="GO" id="GO:0046872">
    <property type="term" value="F:metal ion binding"/>
    <property type="evidence" value="ECO:0007669"/>
    <property type="project" value="UniProtKB-KW"/>
</dbReference>
<dbReference type="GO" id="GO:0006526">
    <property type="term" value="P:L-arginine biosynthetic process"/>
    <property type="evidence" value="ECO:0007669"/>
    <property type="project" value="TreeGrafter"/>
</dbReference>